<name>K1T2Z6_9ZZZZ</name>
<dbReference type="CDD" id="cd09084">
    <property type="entry name" value="EEP-2"/>
    <property type="match status" value="1"/>
</dbReference>
<dbReference type="InterPro" id="IPR036691">
    <property type="entry name" value="Endo/exonu/phosph_ase_sf"/>
</dbReference>
<feature type="non-terminal residue" evidence="2">
    <location>
        <position position="234"/>
    </location>
</feature>
<dbReference type="PANTHER" id="PTHR14859">
    <property type="entry name" value="CALCOFLUOR WHITE HYPERSENSITIVE PROTEIN PRECURSOR"/>
    <property type="match status" value="1"/>
</dbReference>
<keyword evidence="2" id="KW-0540">Nuclease</keyword>
<dbReference type="PANTHER" id="PTHR14859:SF15">
    <property type="entry name" value="ENDONUCLEASE_EXONUCLEASE_PHOSPHATASE DOMAIN-CONTAINING PROTEIN"/>
    <property type="match status" value="1"/>
</dbReference>
<gene>
    <name evidence="2" type="ORF">LEA_09365</name>
</gene>
<dbReference type="GO" id="GO:0006506">
    <property type="term" value="P:GPI anchor biosynthetic process"/>
    <property type="evidence" value="ECO:0007669"/>
    <property type="project" value="TreeGrafter"/>
</dbReference>
<proteinExistence type="predicted"/>
<feature type="domain" description="Endonuclease/exonuclease/phosphatase" evidence="1">
    <location>
        <begin position="5"/>
        <end position="229"/>
    </location>
</feature>
<comment type="caution">
    <text evidence="2">The sequence shown here is derived from an EMBL/GenBank/DDBJ whole genome shotgun (WGS) entry which is preliminary data.</text>
</comment>
<protein>
    <submittedName>
        <fullName evidence="2">Endonuclease/exonuclease/phosphatase family protein</fullName>
    </submittedName>
</protein>
<dbReference type="GO" id="GO:0016020">
    <property type="term" value="C:membrane"/>
    <property type="evidence" value="ECO:0007669"/>
    <property type="project" value="GOC"/>
</dbReference>
<dbReference type="InterPro" id="IPR005135">
    <property type="entry name" value="Endo/exonuclease/phosphatase"/>
</dbReference>
<dbReference type="Gene3D" id="3.60.10.10">
    <property type="entry name" value="Endonuclease/exonuclease/phosphatase"/>
    <property type="match status" value="1"/>
</dbReference>
<keyword evidence="2" id="KW-0255">Endonuclease</keyword>
<dbReference type="GO" id="GO:0004527">
    <property type="term" value="F:exonuclease activity"/>
    <property type="evidence" value="ECO:0007669"/>
    <property type="project" value="UniProtKB-KW"/>
</dbReference>
<sequence length="234" mass="26311">QSSVDSVVQLIERLDPDIVCLQEFNGRLADRSERFRILSDSYESARFGQTSAPDSLVGASMIILSKYRILRSATVLSPHSAVWADVLIDDDTVRVFNNHLRSTAINADDNDFITSRILSDTAREVKIRSIVSRLRENSELRAYQVDSIAAVIEATRTPRIVCGDFNDTPVSYVYRRMAAGLDDAFSDCGSGYSYTYRGFFNMLRIDFVLTSPEFRAVVYEVPEVTFSDHLPVVV</sequence>
<organism evidence="2">
    <name type="scientific">human gut metagenome</name>
    <dbReference type="NCBI Taxonomy" id="408170"/>
    <lineage>
        <taxon>unclassified sequences</taxon>
        <taxon>metagenomes</taxon>
        <taxon>organismal metagenomes</taxon>
    </lineage>
</organism>
<dbReference type="AlphaFoldDB" id="K1T2Z6"/>
<dbReference type="EMBL" id="AJWY01006269">
    <property type="protein sequence ID" value="EKC67317.1"/>
    <property type="molecule type" value="Genomic_DNA"/>
</dbReference>
<reference evidence="2" key="1">
    <citation type="journal article" date="2013" name="Environ. Microbiol.">
        <title>Microbiota from the distal guts of lean and obese adolescents exhibit partial functional redundancy besides clear differences in community structure.</title>
        <authorList>
            <person name="Ferrer M."/>
            <person name="Ruiz A."/>
            <person name="Lanza F."/>
            <person name="Haange S.B."/>
            <person name="Oberbach A."/>
            <person name="Till H."/>
            <person name="Bargiela R."/>
            <person name="Campoy C."/>
            <person name="Segura M.T."/>
            <person name="Richter M."/>
            <person name="von Bergen M."/>
            <person name="Seifert J."/>
            <person name="Suarez A."/>
        </authorList>
    </citation>
    <scope>NUCLEOTIDE SEQUENCE</scope>
</reference>
<dbReference type="Pfam" id="PF03372">
    <property type="entry name" value="Exo_endo_phos"/>
    <property type="match status" value="1"/>
</dbReference>
<dbReference type="InterPro" id="IPR051916">
    <property type="entry name" value="GPI-anchor_lipid_remodeler"/>
</dbReference>
<accession>K1T2Z6</accession>
<dbReference type="GO" id="GO:0004519">
    <property type="term" value="F:endonuclease activity"/>
    <property type="evidence" value="ECO:0007669"/>
    <property type="project" value="UniProtKB-KW"/>
</dbReference>
<feature type="non-terminal residue" evidence="2">
    <location>
        <position position="1"/>
    </location>
</feature>
<dbReference type="SUPFAM" id="SSF56219">
    <property type="entry name" value="DNase I-like"/>
    <property type="match status" value="1"/>
</dbReference>
<evidence type="ECO:0000313" key="2">
    <source>
        <dbReference type="EMBL" id="EKC67317.1"/>
    </source>
</evidence>
<evidence type="ECO:0000259" key="1">
    <source>
        <dbReference type="Pfam" id="PF03372"/>
    </source>
</evidence>
<keyword evidence="2" id="KW-0269">Exonuclease</keyword>
<keyword evidence="2" id="KW-0378">Hydrolase</keyword>